<dbReference type="InterPro" id="IPR048422">
    <property type="entry name" value="NOA1/YqeH-like_C"/>
</dbReference>
<dbReference type="PANTHER" id="PTHR46434">
    <property type="entry name" value="GENETIC INTERACTOR OF PROHIBITINS 3, MITOCHONDRIAL"/>
    <property type="match status" value="1"/>
</dbReference>
<comment type="caution">
    <text evidence="3">The sequence shown here is derived from an EMBL/GenBank/DDBJ whole genome shotgun (WGS) entry which is preliminary data.</text>
</comment>
<keyword evidence="4" id="KW-1185">Reference proteome</keyword>
<feature type="domain" description="NOA1/YqeH-like C-terminal" evidence="2">
    <location>
        <begin position="271"/>
        <end position="356"/>
    </location>
</feature>
<dbReference type="eggNOG" id="COG1161">
    <property type="taxonomic scope" value="Bacteria"/>
</dbReference>
<gene>
    <name evidence="3" type="ORF">HMPREF9943_00796</name>
</gene>
<dbReference type="RefSeq" id="WP_004802256.1">
    <property type="nucleotide sequence ID" value="NZ_KB446647.1"/>
</dbReference>
<dbReference type="Pfam" id="PF21516">
    <property type="entry name" value="YqeH-like_C"/>
    <property type="match status" value="1"/>
</dbReference>
<dbReference type="InterPro" id="IPR027417">
    <property type="entry name" value="P-loop_NTPase"/>
</dbReference>
<dbReference type="NCBIfam" id="TIGR03597">
    <property type="entry name" value="GTPase_YqeH"/>
    <property type="match status" value="1"/>
</dbReference>
<feature type="domain" description="G" evidence="1">
    <location>
        <begin position="162"/>
        <end position="227"/>
    </location>
</feature>
<dbReference type="EMBL" id="AGEJ01000012">
    <property type="protein sequence ID" value="EMD17018.1"/>
    <property type="molecule type" value="Genomic_DNA"/>
</dbReference>
<evidence type="ECO:0000313" key="4">
    <source>
        <dbReference type="Proteomes" id="UP000011758"/>
    </source>
</evidence>
<name>M2NFP9_9FIRM</name>
<dbReference type="CDD" id="cd01855">
    <property type="entry name" value="YqeH"/>
    <property type="match status" value="1"/>
</dbReference>
<dbReference type="SUPFAM" id="SSF52540">
    <property type="entry name" value="P-loop containing nucleoside triphosphate hydrolases"/>
    <property type="match status" value="1"/>
</dbReference>
<dbReference type="STRING" id="999415.HMPREF9943_00796"/>
<dbReference type="PATRIC" id="fig|999415.3.peg.798"/>
<dbReference type="InterPro" id="IPR019988">
    <property type="entry name" value="GTP-bd_ribosome_bgen_YqeH"/>
</dbReference>
<protein>
    <submittedName>
        <fullName evidence="3">Ribosome biogenesis GTPase YqeH</fullName>
    </submittedName>
</protein>
<organism evidence="3 4">
    <name type="scientific">Eggerthia catenaformis OT 569 = DSM 20559</name>
    <dbReference type="NCBI Taxonomy" id="999415"/>
    <lineage>
        <taxon>Bacteria</taxon>
        <taxon>Bacillati</taxon>
        <taxon>Bacillota</taxon>
        <taxon>Erysipelotrichia</taxon>
        <taxon>Erysipelotrichales</taxon>
        <taxon>Coprobacillaceae</taxon>
        <taxon>Eggerthia</taxon>
    </lineage>
</organism>
<accession>M2NFP9</accession>
<dbReference type="PANTHER" id="PTHR46434:SF1">
    <property type="entry name" value="GENETIC INTERACTOR OF PROHIBITINS 3, MITOCHONDRIAL"/>
    <property type="match status" value="1"/>
</dbReference>
<dbReference type="InterPro" id="IPR050896">
    <property type="entry name" value="Mito_lipid_metab_GTPase"/>
</dbReference>
<dbReference type="AlphaFoldDB" id="M2NFP9"/>
<dbReference type="InterPro" id="IPR006073">
    <property type="entry name" value="GTP-bd"/>
</dbReference>
<proteinExistence type="predicted"/>
<dbReference type="GO" id="GO:0005525">
    <property type="term" value="F:GTP binding"/>
    <property type="evidence" value="ECO:0007669"/>
    <property type="project" value="InterPro"/>
</dbReference>
<evidence type="ECO:0000313" key="3">
    <source>
        <dbReference type="EMBL" id="EMD17018.1"/>
    </source>
</evidence>
<evidence type="ECO:0000259" key="1">
    <source>
        <dbReference type="Pfam" id="PF01926"/>
    </source>
</evidence>
<dbReference type="Gene3D" id="3.40.50.300">
    <property type="entry name" value="P-loop containing nucleotide triphosphate hydrolases"/>
    <property type="match status" value="1"/>
</dbReference>
<dbReference type="BioCyc" id="ECAT999415-HMP:GTTI-818-MONOMER"/>
<dbReference type="Proteomes" id="UP000011758">
    <property type="component" value="Unassembled WGS sequence"/>
</dbReference>
<dbReference type="OrthoDB" id="9773841at2"/>
<dbReference type="Pfam" id="PF01926">
    <property type="entry name" value="MMR_HSR1"/>
    <property type="match status" value="1"/>
</dbReference>
<evidence type="ECO:0000259" key="2">
    <source>
        <dbReference type="Pfam" id="PF21516"/>
    </source>
</evidence>
<reference evidence="3 4" key="1">
    <citation type="submission" date="2013-02" db="EMBL/GenBank/DDBJ databases">
        <title>The Genome Sequence of Lactobacillus catenaformis F0143.</title>
        <authorList>
            <consortium name="The Broad Institute Genome Sequencing Platform"/>
            <person name="Earl A."/>
            <person name="Ward D."/>
            <person name="Feldgarden M."/>
            <person name="Gevers D."/>
            <person name="Izard J."/>
            <person name="Blanton J.M."/>
            <person name="Mathney J."/>
            <person name="Dewhirst F.E."/>
            <person name="Young S.K."/>
            <person name="Zeng Q."/>
            <person name="Gargeya S."/>
            <person name="Fitzgerald M."/>
            <person name="Haas B."/>
            <person name="Abouelleil A."/>
            <person name="Alvarado L."/>
            <person name="Arachchi H.M."/>
            <person name="Berlin A."/>
            <person name="Chapman S.B."/>
            <person name="Gearin G."/>
            <person name="Goldberg J."/>
            <person name="Griggs A."/>
            <person name="Gujja S."/>
            <person name="Hansen M."/>
            <person name="Heiman D."/>
            <person name="Howarth C."/>
            <person name="Larimer J."/>
            <person name="Lui A."/>
            <person name="MacDonald P.J.P."/>
            <person name="McCowen C."/>
            <person name="Montmayeur A."/>
            <person name="Murphy C."/>
            <person name="Neiman D."/>
            <person name="Pearson M."/>
            <person name="Priest M."/>
            <person name="Roberts A."/>
            <person name="Saif S."/>
            <person name="Shea T."/>
            <person name="Sisk P."/>
            <person name="Stolte C."/>
            <person name="Sykes S."/>
            <person name="Wortman J."/>
            <person name="Nusbaum C."/>
            <person name="Birren B."/>
        </authorList>
    </citation>
    <scope>NUCLEOTIDE SEQUENCE [LARGE SCALE GENOMIC DNA]</scope>
    <source>
        <strain evidence="3 4">OT 569</strain>
    </source>
</reference>
<sequence length="359" mass="40729">MKEIKCYGCGAIIQTNSPKEPGYLPEKAFNNERVLCQRCFKLMHYHTKIETSAESIDFVKILSQIGQKDALVVYIVDLFDLYGSMIPGFMRHVGFNDVLVLANKRDVLPKSLKDDKLERYVRRQLKKESIKPLDVIITSAKKNYNYDLIYESINELRKGRDVYVTGTTNVGKSSFINGLLKHYGGIKGFITVSEFPGTTLGMIKIPLDENSAIYDTPGIINNHQMTSRVTHKDLVKIIPQSEIRPVTFQLSGNQTLYFGALARLDYLGDKGSFTCYFSKNLPIHRTKLENADNLYNRHMELKIGIDISKIEDFETISYMVKEPCEIVISGLGFISVNALGIIKIHVPVGIDVIMRERMI</sequence>